<evidence type="ECO:0000256" key="1">
    <source>
        <dbReference type="ARBA" id="ARBA00008723"/>
    </source>
</evidence>
<accession>A0A5J9TTW1</accession>
<evidence type="ECO:0000256" key="2">
    <source>
        <dbReference type="ARBA" id="ARBA00022729"/>
    </source>
</evidence>
<dbReference type="PANTHER" id="PTHR22953:SF7">
    <property type="entry name" value="PURPLE ACID PHOSPHATASE 22"/>
    <property type="match status" value="1"/>
</dbReference>
<evidence type="ECO:0000256" key="3">
    <source>
        <dbReference type="ARBA" id="ARBA00022801"/>
    </source>
</evidence>
<dbReference type="OrthoDB" id="45007at2759"/>
<dbReference type="CDD" id="cd00063">
    <property type="entry name" value="FN3"/>
    <property type="match status" value="1"/>
</dbReference>
<keyword evidence="10" id="KW-1185">Reference proteome</keyword>
<comment type="similarity">
    <text evidence="1 5">Belongs to the metallophosphoesterase superfamily. Purple acid phosphatase family.</text>
</comment>
<keyword evidence="4" id="KW-0325">Glycoprotein</keyword>
<name>A0A5J9TTW1_9POAL</name>
<evidence type="ECO:0000259" key="7">
    <source>
        <dbReference type="Pfam" id="PF14008"/>
    </source>
</evidence>
<keyword evidence="2 5" id="KW-0732">Signal</keyword>
<evidence type="ECO:0000259" key="8">
    <source>
        <dbReference type="Pfam" id="PF16656"/>
    </source>
</evidence>
<feature type="domain" description="Calcineurin-like phosphoesterase" evidence="6">
    <location>
        <begin position="145"/>
        <end position="340"/>
    </location>
</feature>
<dbReference type="Proteomes" id="UP000324897">
    <property type="component" value="Unassembled WGS sequence"/>
</dbReference>
<keyword evidence="3 5" id="KW-0378">Hydrolase</keyword>
<dbReference type="InterPro" id="IPR003961">
    <property type="entry name" value="FN3_dom"/>
</dbReference>
<dbReference type="EC" id="3.1.3.2" evidence="5"/>
<feature type="domain" description="Purple acid phosphatase N-terminal" evidence="8">
    <location>
        <begin position="48"/>
        <end position="132"/>
    </location>
</feature>
<dbReference type="AlphaFoldDB" id="A0A5J9TTW1"/>
<dbReference type="Pfam" id="PF16656">
    <property type="entry name" value="Pur_ac_phosph_N"/>
    <property type="match status" value="1"/>
</dbReference>
<dbReference type="PANTHER" id="PTHR22953">
    <property type="entry name" value="ACID PHOSPHATASE RELATED"/>
    <property type="match status" value="1"/>
</dbReference>
<dbReference type="InterPro" id="IPR041792">
    <property type="entry name" value="MPP_PAP"/>
</dbReference>
<dbReference type="InterPro" id="IPR015914">
    <property type="entry name" value="PAPs_N"/>
</dbReference>
<dbReference type="Gene3D" id="2.60.40.380">
    <property type="entry name" value="Purple acid phosphatase-like, N-terminal"/>
    <property type="match status" value="1"/>
</dbReference>
<dbReference type="Gene3D" id="3.60.21.10">
    <property type="match status" value="1"/>
</dbReference>
<dbReference type="CDD" id="cd00839">
    <property type="entry name" value="MPP_PAPs"/>
    <property type="match status" value="1"/>
</dbReference>
<feature type="chain" id="PRO_5023967306" description="Purple acid phosphatase" evidence="5">
    <location>
        <begin position="27"/>
        <end position="450"/>
    </location>
</feature>
<feature type="signal peptide" evidence="5">
    <location>
        <begin position="1"/>
        <end position="26"/>
    </location>
</feature>
<dbReference type="Pfam" id="PF00149">
    <property type="entry name" value="Metallophos"/>
    <property type="match status" value="1"/>
</dbReference>
<comment type="caution">
    <text evidence="9">The sequence shown here is derived from an EMBL/GenBank/DDBJ whole genome shotgun (WGS) entry which is preliminary data.</text>
</comment>
<dbReference type="InterPro" id="IPR025733">
    <property type="entry name" value="PAPs_C"/>
</dbReference>
<proteinExistence type="inferred from homology"/>
<organism evidence="9 10">
    <name type="scientific">Eragrostis curvula</name>
    <name type="common">weeping love grass</name>
    <dbReference type="NCBI Taxonomy" id="38414"/>
    <lineage>
        <taxon>Eukaryota</taxon>
        <taxon>Viridiplantae</taxon>
        <taxon>Streptophyta</taxon>
        <taxon>Embryophyta</taxon>
        <taxon>Tracheophyta</taxon>
        <taxon>Spermatophyta</taxon>
        <taxon>Magnoliopsida</taxon>
        <taxon>Liliopsida</taxon>
        <taxon>Poales</taxon>
        <taxon>Poaceae</taxon>
        <taxon>PACMAD clade</taxon>
        <taxon>Chloridoideae</taxon>
        <taxon>Eragrostideae</taxon>
        <taxon>Eragrostidinae</taxon>
        <taxon>Eragrostis</taxon>
    </lineage>
</organism>
<dbReference type="Pfam" id="PF14008">
    <property type="entry name" value="Metallophos_C"/>
    <property type="match status" value="1"/>
</dbReference>
<dbReference type="InterPro" id="IPR029052">
    <property type="entry name" value="Metallo-depent_PP-like"/>
</dbReference>
<dbReference type="GO" id="GO:0046872">
    <property type="term" value="F:metal ion binding"/>
    <property type="evidence" value="ECO:0007669"/>
    <property type="project" value="InterPro"/>
</dbReference>
<sequence length="450" mass="49632">MRTTRRVLLAVRTLIVFALFAGAVAAEYVRPPPRPIILTEHTEPASHPQQVHVSAVGANQMRVSWVTDDKHVQSVVEYGKVSGNYTASATGDHTSYRYFLYTSGKIHHVTIGPLEPGTVYYYRCGKAGNEFSLRTPPAALPIELAVAGDLGQTEWTASTLAHVSKTEYDMLLVPGDLSYADTQQPLWDTFGRFVQRHASRRPWMVTQGNHEVEAAPVPPLPGSPPPFSAYDARWRMPHQESGSASNLYYSFDAAGGAVHVAMLGSYAGFNSSSDQYRWLARDLAGVDRRATPWLVVLLHAPWYNTNAAHQGEGEAMRTAMERLLYEARVDVVFAGHVHAYERFTRVYNNEANPCGPVYITIGDGGNREGLALNFEKNHKLAPLSVMREASFGHGRLRVVNATAAHWAWDRNDDADSVVRDELWLESLAANAACAPQYGEPGSVDSPNDEL</sequence>
<dbReference type="SUPFAM" id="SSF56300">
    <property type="entry name" value="Metallo-dependent phosphatases"/>
    <property type="match status" value="1"/>
</dbReference>
<evidence type="ECO:0000313" key="10">
    <source>
        <dbReference type="Proteomes" id="UP000324897"/>
    </source>
</evidence>
<dbReference type="InterPro" id="IPR008963">
    <property type="entry name" value="Purple_acid_Pase-like_N"/>
</dbReference>
<protein>
    <recommendedName>
        <fullName evidence="5">Purple acid phosphatase</fullName>
        <ecNumber evidence="5">3.1.3.2</ecNumber>
    </recommendedName>
</protein>
<dbReference type="EMBL" id="RWGY01000031">
    <property type="protein sequence ID" value="TVU14637.1"/>
    <property type="molecule type" value="Genomic_DNA"/>
</dbReference>
<evidence type="ECO:0000313" key="9">
    <source>
        <dbReference type="EMBL" id="TVU14637.1"/>
    </source>
</evidence>
<dbReference type="InterPro" id="IPR004843">
    <property type="entry name" value="Calcineurin-like_PHP"/>
</dbReference>
<evidence type="ECO:0000256" key="4">
    <source>
        <dbReference type="ARBA" id="ARBA00023180"/>
    </source>
</evidence>
<evidence type="ECO:0000256" key="5">
    <source>
        <dbReference type="RuleBase" id="RU361203"/>
    </source>
</evidence>
<gene>
    <name evidence="9" type="ORF">EJB05_38119</name>
</gene>
<evidence type="ECO:0000259" key="6">
    <source>
        <dbReference type="Pfam" id="PF00149"/>
    </source>
</evidence>
<dbReference type="SUPFAM" id="SSF49363">
    <property type="entry name" value="Purple acid phosphatase, N-terminal domain"/>
    <property type="match status" value="1"/>
</dbReference>
<reference evidence="9 10" key="1">
    <citation type="journal article" date="2019" name="Sci. Rep.">
        <title>A high-quality genome of Eragrostis curvula grass provides insights into Poaceae evolution and supports new strategies to enhance forage quality.</title>
        <authorList>
            <person name="Carballo J."/>
            <person name="Santos B.A.C.M."/>
            <person name="Zappacosta D."/>
            <person name="Garbus I."/>
            <person name="Selva J.P."/>
            <person name="Gallo C.A."/>
            <person name="Diaz A."/>
            <person name="Albertini E."/>
            <person name="Caccamo M."/>
            <person name="Echenique V."/>
        </authorList>
    </citation>
    <scope>NUCLEOTIDE SEQUENCE [LARGE SCALE GENOMIC DNA]</scope>
    <source>
        <strain evidence="10">cv. Victoria</strain>
        <tissue evidence="9">Leaf</tissue>
    </source>
</reference>
<dbReference type="InterPro" id="IPR039331">
    <property type="entry name" value="PAPs-like"/>
</dbReference>
<dbReference type="GO" id="GO:0003993">
    <property type="term" value="F:acid phosphatase activity"/>
    <property type="evidence" value="ECO:0007669"/>
    <property type="project" value="UniProtKB-EC"/>
</dbReference>
<dbReference type="Gramene" id="TVU14637">
    <property type="protein sequence ID" value="TVU14637"/>
    <property type="gene ID" value="EJB05_38119"/>
</dbReference>
<comment type="catalytic activity">
    <reaction evidence="5">
        <text>a phosphate monoester + H2O = an alcohol + phosphate</text>
        <dbReference type="Rhea" id="RHEA:15017"/>
        <dbReference type="ChEBI" id="CHEBI:15377"/>
        <dbReference type="ChEBI" id="CHEBI:30879"/>
        <dbReference type="ChEBI" id="CHEBI:43474"/>
        <dbReference type="ChEBI" id="CHEBI:67140"/>
        <dbReference type="EC" id="3.1.3.2"/>
    </reaction>
</comment>
<feature type="domain" description="Purple acid phosphatase C-terminal" evidence="7">
    <location>
        <begin position="355"/>
        <end position="420"/>
    </location>
</feature>